<evidence type="ECO:0000313" key="3">
    <source>
        <dbReference type="EMBL" id="AJD93577.1"/>
    </source>
</evidence>
<feature type="active site" description="Proton donor" evidence="2">
    <location>
        <position position="12"/>
    </location>
</feature>
<gene>
    <name evidence="3" type="ORF">JMA_42600</name>
</gene>
<dbReference type="AlphaFoldDB" id="A0A0B5AXZ9"/>
<reference evidence="3 4" key="1">
    <citation type="submission" date="2014-08" db="EMBL/GenBank/DDBJ databases">
        <title>Complete genome of a marine bacteria Jeotgalibacillus malaysiensis.</title>
        <authorList>
            <person name="Yaakop A.S."/>
            <person name="Chan K.-G."/>
            <person name="Goh K.M."/>
        </authorList>
    </citation>
    <scope>NUCLEOTIDE SEQUENCE [LARGE SCALE GENOMIC DNA]</scope>
    <source>
        <strain evidence="3 4">D5</strain>
        <plasmid evidence="4">Plasmid</plasmid>
    </source>
</reference>
<dbReference type="InterPro" id="IPR036412">
    <property type="entry name" value="HAD-like_sf"/>
</dbReference>
<dbReference type="PANTHER" id="PTHR16504">
    <property type="entry name" value="5'(3')-DEOXYRIBONUCLEOTIDASE"/>
    <property type="match status" value="1"/>
</dbReference>
<name>A0A0B5AXZ9_9BACL</name>
<accession>A0A0B5AXZ9</accession>
<evidence type="ECO:0000313" key="4">
    <source>
        <dbReference type="Proteomes" id="UP000031449"/>
    </source>
</evidence>
<keyword evidence="3" id="KW-0614">Plasmid</keyword>
<dbReference type="Proteomes" id="UP000031449">
    <property type="component" value="Plasmid unnamed"/>
</dbReference>
<dbReference type="GO" id="GO:0008253">
    <property type="term" value="F:5'-nucleotidase activity"/>
    <property type="evidence" value="ECO:0007669"/>
    <property type="project" value="InterPro"/>
</dbReference>
<dbReference type="HOGENOM" id="CLU_111510_0_0_9"/>
<evidence type="ECO:0000256" key="2">
    <source>
        <dbReference type="PIRSR" id="PIRSR610708-1"/>
    </source>
</evidence>
<dbReference type="BioCyc" id="JESP1508404:G14D9-13583-MONOMER"/>
<comment type="similarity">
    <text evidence="1">Belongs to the 5'(3')-deoxyribonucleotidase family.</text>
</comment>
<dbReference type="InterPro" id="IPR010708">
    <property type="entry name" value="5'(3')-deoxyribonucleotidase"/>
</dbReference>
<evidence type="ECO:0000256" key="1">
    <source>
        <dbReference type="ARBA" id="ARBA00009589"/>
    </source>
</evidence>
<keyword evidence="4" id="KW-1185">Reference proteome</keyword>
<proteinExistence type="inferred from homology"/>
<dbReference type="EMBL" id="CP009417">
    <property type="protein sequence ID" value="AJD93577.1"/>
    <property type="molecule type" value="Genomic_DNA"/>
</dbReference>
<dbReference type="InterPro" id="IPR023214">
    <property type="entry name" value="HAD_sf"/>
</dbReference>
<dbReference type="KEGG" id="jeo:JMA_42600"/>
<dbReference type="PANTHER" id="PTHR16504:SF4">
    <property type="entry name" value="5'(3')-DEOXYRIBONUCLEOTIDASE"/>
    <property type="match status" value="1"/>
</dbReference>
<organism evidence="3 4">
    <name type="scientific">Jeotgalibacillus malaysiensis</name>
    <dbReference type="NCBI Taxonomy" id="1508404"/>
    <lineage>
        <taxon>Bacteria</taxon>
        <taxon>Bacillati</taxon>
        <taxon>Bacillota</taxon>
        <taxon>Bacilli</taxon>
        <taxon>Bacillales</taxon>
        <taxon>Caryophanaceae</taxon>
        <taxon>Jeotgalibacillus</taxon>
    </lineage>
</organism>
<dbReference type="Gene3D" id="3.40.50.1000">
    <property type="entry name" value="HAD superfamily/HAD-like"/>
    <property type="match status" value="1"/>
</dbReference>
<dbReference type="OrthoDB" id="278110at2"/>
<sequence>MKKQPVILVDMDDVLAEFTNEWLRRYNLDYNDTIDAEVFDGWDAVKHVKPECGTKIFEYFKAPGIYRHLEPKAGSQAVMQELVDLGAEILIVTDSPMGCTFGGDEWQGSNPTDDKRAWLMEHFPMISTDNVIVARKKWYVQGDILIDDKPATIEKFQELNRKIIAMEMPYNRKTPAQLRAKTWDEVRELLMREFYPERAEKIPS</sequence>
<dbReference type="GO" id="GO:0009223">
    <property type="term" value="P:pyrimidine deoxyribonucleotide catabolic process"/>
    <property type="evidence" value="ECO:0007669"/>
    <property type="project" value="TreeGrafter"/>
</dbReference>
<feature type="active site" description="Nucleophile" evidence="2">
    <location>
        <position position="10"/>
    </location>
</feature>
<dbReference type="Pfam" id="PF06941">
    <property type="entry name" value="NT5C"/>
    <property type="match status" value="1"/>
</dbReference>
<dbReference type="Gene3D" id="1.10.40.40">
    <property type="entry name" value="Deoxyribonucleotidase, domain 2"/>
    <property type="match status" value="1"/>
</dbReference>
<protein>
    <submittedName>
        <fullName evidence="3">Uncharacterized protein</fullName>
    </submittedName>
</protein>
<geneLocation type="plasmid" evidence="4"/>
<dbReference type="SUPFAM" id="SSF56784">
    <property type="entry name" value="HAD-like"/>
    <property type="match status" value="1"/>
</dbReference>